<reference evidence="1 2" key="1">
    <citation type="submission" date="2021-11" db="EMBL/GenBank/DDBJ databases">
        <title>Black yeast isolated from Biological Soil Crust.</title>
        <authorList>
            <person name="Kurbessoian T."/>
        </authorList>
    </citation>
    <scope>NUCLEOTIDE SEQUENCE [LARGE SCALE GENOMIC DNA]</scope>
    <source>
        <strain evidence="1 2">CCFEE 5522</strain>
    </source>
</reference>
<dbReference type="EMBL" id="JAVFHQ010000013">
    <property type="protein sequence ID" value="KAK4546938.1"/>
    <property type="molecule type" value="Genomic_DNA"/>
</dbReference>
<evidence type="ECO:0000313" key="1">
    <source>
        <dbReference type="EMBL" id="KAK4546938.1"/>
    </source>
</evidence>
<accession>A0AAV9JNK5</accession>
<evidence type="ECO:0000313" key="2">
    <source>
        <dbReference type="Proteomes" id="UP001324427"/>
    </source>
</evidence>
<dbReference type="AlphaFoldDB" id="A0AAV9JNK5"/>
<dbReference type="Proteomes" id="UP001324427">
    <property type="component" value="Unassembled WGS sequence"/>
</dbReference>
<protein>
    <recommendedName>
        <fullName evidence="3">EF-hand domain-containing protein</fullName>
    </recommendedName>
</protein>
<gene>
    <name evidence="1" type="ORF">LTR36_001670</name>
</gene>
<name>A0AAV9JNK5_9PEZI</name>
<organism evidence="1 2">
    <name type="scientific">Oleoguttula mirabilis</name>
    <dbReference type="NCBI Taxonomy" id="1507867"/>
    <lineage>
        <taxon>Eukaryota</taxon>
        <taxon>Fungi</taxon>
        <taxon>Dikarya</taxon>
        <taxon>Ascomycota</taxon>
        <taxon>Pezizomycotina</taxon>
        <taxon>Dothideomycetes</taxon>
        <taxon>Dothideomycetidae</taxon>
        <taxon>Mycosphaerellales</taxon>
        <taxon>Teratosphaeriaceae</taxon>
        <taxon>Oleoguttula</taxon>
    </lineage>
</organism>
<proteinExistence type="predicted"/>
<evidence type="ECO:0008006" key="3">
    <source>
        <dbReference type="Google" id="ProtNLM"/>
    </source>
</evidence>
<keyword evidence="2" id="KW-1185">Reference proteome</keyword>
<comment type="caution">
    <text evidence="1">The sequence shown here is derived from an EMBL/GenBank/DDBJ whole genome shotgun (WGS) entry which is preliminary data.</text>
</comment>
<sequence>MDNVASHEETASAKLVEKLSVALRERLEIKEETVPAPHTAKAAWAEPFTPGTWPRPFVVAGDGRIQMLPSPNFSEATATRFYLAARPDMFAPHGLEEAVSRDKETWLRRLYLTGNADPLVEELLEKKYVVSEPLDSKATQQSLSELFARSDADNTGSHNAIDLRLWLQYFEYTAGFAQLFCTDIGLLGLGAGTVKADDAVILLRGSRLPVILRPLPGPEADPPGYENWMPSARTDHWKRPGARFRFMGFAYLSGADALGELEMEQNFTIE</sequence>